<evidence type="ECO:0000259" key="3">
    <source>
        <dbReference type="Pfam" id="PF10283"/>
    </source>
</evidence>
<feature type="compositionally biased region" description="Acidic residues" evidence="1">
    <location>
        <begin position="426"/>
        <end position="441"/>
    </location>
</feature>
<dbReference type="PANTHER" id="PTHR21315">
    <property type="entry name" value="APRATAXIN AND PNK-LIKE FACTOR-RELATED"/>
    <property type="match status" value="1"/>
</dbReference>
<dbReference type="PANTHER" id="PTHR21315:SF2">
    <property type="entry name" value="APRATAXIN AND PNK-LIKE FACTOR"/>
    <property type="match status" value="1"/>
</dbReference>
<feature type="compositionally biased region" description="Basic and acidic residues" evidence="1">
    <location>
        <begin position="264"/>
        <end position="275"/>
    </location>
</feature>
<dbReference type="Pfam" id="PF00498">
    <property type="entry name" value="FHA"/>
    <property type="match status" value="1"/>
</dbReference>
<feature type="compositionally biased region" description="Low complexity" evidence="1">
    <location>
        <begin position="204"/>
        <end position="219"/>
    </location>
</feature>
<feature type="compositionally biased region" description="Polar residues" evidence="1">
    <location>
        <begin position="141"/>
        <end position="153"/>
    </location>
</feature>
<dbReference type="GO" id="GO:0008408">
    <property type="term" value="F:3'-5' exonuclease activity"/>
    <property type="evidence" value="ECO:0007669"/>
    <property type="project" value="InterPro"/>
</dbReference>
<dbReference type="InterPro" id="IPR019406">
    <property type="entry name" value="APLF_PBZ"/>
</dbReference>
<reference evidence="4" key="1">
    <citation type="submission" date="2023-03" db="EMBL/GenBank/DDBJ databases">
        <title>Chromosome-level genomes of two armyworms, Mythimna separata and Mythimna loreyi, provide insights into the biosynthesis and reception of sex pheromones.</title>
        <authorList>
            <person name="Zhao H."/>
        </authorList>
    </citation>
    <scope>NUCLEOTIDE SEQUENCE</scope>
    <source>
        <strain evidence="4">BeijingLab</strain>
        <tissue evidence="4">Pupa</tissue>
    </source>
</reference>
<feature type="region of interest" description="Disordered" evidence="1">
    <location>
        <begin position="117"/>
        <end position="159"/>
    </location>
</feature>
<feature type="compositionally biased region" description="Basic residues" evidence="1">
    <location>
        <begin position="379"/>
        <end position="390"/>
    </location>
</feature>
<dbReference type="InterPro" id="IPR008984">
    <property type="entry name" value="SMAD_FHA_dom_sf"/>
</dbReference>
<feature type="compositionally biased region" description="Polar residues" evidence="1">
    <location>
        <begin position="448"/>
        <end position="458"/>
    </location>
</feature>
<organism evidence="4 5">
    <name type="scientific">Mythimna separata</name>
    <name type="common">Oriental armyworm</name>
    <name type="synonym">Pseudaletia separata</name>
    <dbReference type="NCBI Taxonomy" id="271217"/>
    <lineage>
        <taxon>Eukaryota</taxon>
        <taxon>Metazoa</taxon>
        <taxon>Ecdysozoa</taxon>
        <taxon>Arthropoda</taxon>
        <taxon>Hexapoda</taxon>
        <taxon>Insecta</taxon>
        <taxon>Pterygota</taxon>
        <taxon>Neoptera</taxon>
        <taxon>Endopterygota</taxon>
        <taxon>Lepidoptera</taxon>
        <taxon>Glossata</taxon>
        <taxon>Ditrysia</taxon>
        <taxon>Noctuoidea</taxon>
        <taxon>Noctuidae</taxon>
        <taxon>Noctuinae</taxon>
        <taxon>Hadenini</taxon>
        <taxon>Mythimna</taxon>
    </lineage>
</organism>
<feature type="domain" description="FHA" evidence="2">
    <location>
        <begin position="24"/>
        <end position="83"/>
    </location>
</feature>
<feature type="compositionally biased region" description="Polar residues" evidence="1">
    <location>
        <begin position="174"/>
        <end position="191"/>
    </location>
</feature>
<dbReference type="InterPro" id="IPR000253">
    <property type="entry name" value="FHA_dom"/>
</dbReference>
<feature type="domain" description="PBZ-type" evidence="3">
    <location>
        <begin position="311"/>
        <end position="336"/>
    </location>
</feature>
<dbReference type="InterPro" id="IPR039253">
    <property type="entry name" value="APLF"/>
</dbReference>
<dbReference type="GO" id="GO:0005634">
    <property type="term" value="C:nucleus"/>
    <property type="evidence" value="ECO:0007669"/>
    <property type="project" value="TreeGrafter"/>
</dbReference>
<dbReference type="Gene3D" id="2.60.200.20">
    <property type="match status" value="1"/>
</dbReference>
<feature type="compositionally biased region" description="Polar residues" evidence="1">
    <location>
        <begin position="281"/>
        <end position="290"/>
    </location>
</feature>
<protein>
    <recommendedName>
        <fullName evidence="6">Aprataxin and PNK-like factor</fullName>
    </recommendedName>
</protein>
<keyword evidence="5" id="KW-1185">Reference proteome</keyword>
<dbReference type="Proteomes" id="UP001231518">
    <property type="component" value="Chromosome 4"/>
</dbReference>
<evidence type="ECO:0000313" key="5">
    <source>
        <dbReference type="Proteomes" id="UP001231518"/>
    </source>
</evidence>
<feature type="compositionally biased region" description="Acidic residues" evidence="1">
    <location>
        <begin position="128"/>
        <end position="140"/>
    </location>
</feature>
<dbReference type="EMBL" id="JARGEI010000020">
    <property type="protein sequence ID" value="KAJ8713218.1"/>
    <property type="molecule type" value="Genomic_DNA"/>
</dbReference>
<evidence type="ECO:0000259" key="2">
    <source>
        <dbReference type="Pfam" id="PF00498"/>
    </source>
</evidence>
<dbReference type="GO" id="GO:0035861">
    <property type="term" value="C:site of double-strand break"/>
    <property type="evidence" value="ECO:0007669"/>
    <property type="project" value="TreeGrafter"/>
</dbReference>
<dbReference type="AlphaFoldDB" id="A0AAD7YEX0"/>
<feature type="region of interest" description="Disordered" evidence="1">
    <location>
        <begin position="174"/>
        <end position="311"/>
    </location>
</feature>
<evidence type="ECO:0008006" key="6">
    <source>
        <dbReference type="Google" id="ProtNLM"/>
    </source>
</evidence>
<dbReference type="SUPFAM" id="SSF49879">
    <property type="entry name" value="SMAD/FHA domain"/>
    <property type="match status" value="1"/>
</dbReference>
<feature type="compositionally biased region" description="Acidic residues" evidence="1">
    <location>
        <begin position="224"/>
        <end position="235"/>
    </location>
</feature>
<proteinExistence type="predicted"/>
<comment type="caution">
    <text evidence="4">The sequence shown here is derived from an EMBL/GenBank/DDBJ whole genome shotgun (WGS) entry which is preliminary data.</text>
</comment>
<dbReference type="Pfam" id="PF10283">
    <property type="entry name" value="zf-CCHH"/>
    <property type="match status" value="1"/>
</dbReference>
<feature type="region of interest" description="Disordered" evidence="1">
    <location>
        <begin position="327"/>
        <end position="458"/>
    </location>
</feature>
<evidence type="ECO:0000313" key="4">
    <source>
        <dbReference type="EMBL" id="KAJ8713218.1"/>
    </source>
</evidence>
<name>A0AAD7YEX0_MYTSE</name>
<dbReference type="GO" id="GO:0006302">
    <property type="term" value="P:double-strand break repair"/>
    <property type="evidence" value="ECO:0007669"/>
    <property type="project" value="InterPro"/>
</dbReference>
<accession>A0AAD7YEX0</accession>
<evidence type="ECO:0000256" key="1">
    <source>
        <dbReference type="SAM" id="MobiDB-lite"/>
    </source>
</evidence>
<feature type="compositionally biased region" description="Basic and acidic residues" evidence="1">
    <location>
        <begin position="242"/>
        <end position="257"/>
    </location>
</feature>
<sequence>MVFKLVRIDAPEPCKIQLTIGTHVIGRGKFLHNDESDKRVSRNHAELVVTPDTVSLKSLHQNPCFFMKKSIEMHLLHQDTTVCLCHGDKFGLLPEHFWYEVLHCPDVDSVEEGATISETTENGVHTDDGDDGIDSTEDVMDQSSVTPETSTVAEESINFDGGDEEVDALRSASPSLLTVNEEGVNQATTEPELTAQPITEPEHTAQPTTEPETAEQVTVKQESVDQDDQNTEDYDLPARQPPADDARTPTKRERDSSSEPSPVDVKKVKIERDDAGDSAAGPSNGQASSDNDTKDNIVAPAPQPKPAPPARERCIYGANCYRRNPQHKAQFSHPSDADWGAGERGVCPYGAACRKADPRHWANHTHPPGMQPPSAHAPRPGHRRKRRPRRVSVSDNDEDDSPVHDLIVTGKRARKTVQRQDWSDAGSEDEEDPYGTDESDEWQPPSDVPTSQDFSQDL</sequence>
<dbReference type="GO" id="GO:0003906">
    <property type="term" value="F:DNA-(apurinic or apyrimidinic site) endonuclease activity"/>
    <property type="evidence" value="ECO:0007669"/>
    <property type="project" value="InterPro"/>
</dbReference>
<gene>
    <name evidence="4" type="ORF">PYW07_013588</name>
</gene>